<keyword evidence="4" id="KW-1185">Reference proteome</keyword>
<dbReference type="PROSITE" id="PS51257">
    <property type="entry name" value="PROKAR_LIPOPROTEIN"/>
    <property type="match status" value="1"/>
</dbReference>
<name>A0ABV1JS21_9PSEU</name>
<feature type="signal peptide" evidence="2">
    <location>
        <begin position="1"/>
        <end position="31"/>
    </location>
</feature>
<feature type="region of interest" description="Disordered" evidence="1">
    <location>
        <begin position="117"/>
        <end position="138"/>
    </location>
</feature>
<organism evidence="3 4">
    <name type="scientific">Pseudonocardia tropica</name>
    <dbReference type="NCBI Taxonomy" id="681289"/>
    <lineage>
        <taxon>Bacteria</taxon>
        <taxon>Bacillati</taxon>
        <taxon>Actinomycetota</taxon>
        <taxon>Actinomycetes</taxon>
        <taxon>Pseudonocardiales</taxon>
        <taxon>Pseudonocardiaceae</taxon>
        <taxon>Pseudonocardia</taxon>
    </lineage>
</organism>
<proteinExistence type="predicted"/>
<feature type="chain" id="PRO_5047104130" description="DUF732 domain-containing protein" evidence="2">
    <location>
        <begin position="32"/>
        <end position="149"/>
    </location>
</feature>
<sequence>MPKINRLLVAMATGAVLALGSVACTSEPAPAQPAAAPSAPASVEDVRNMDSETWGRAVCAEIPEGTLPTDHPLLAGAIRPDDTTKDSVFTRTMAAMQAYCPAKAQVLLERFASAQSDAASSGNVEQGQSTSGDEQHRYGCEQGYITEGC</sequence>
<evidence type="ECO:0008006" key="5">
    <source>
        <dbReference type="Google" id="ProtNLM"/>
    </source>
</evidence>
<dbReference type="EMBL" id="JBEDNP010000004">
    <property type="protein sequence ID" value="MEQ3538729.1"/>
    <property type="molecule type" value="Genomic_DNA"/>
</dbReference>
<keyword evidence="2" id="KW-0732">Signal</keyword>
<evidence type="ECO:0000313" key="3">
    <source>
        <dbReference type="EMBL" id="MEQ3538729.1"/>
    </source>
</evidence>
<dbReference type="Proteomes" id="UP001464923">
    <property type="component" value="Unassembled WGS sequence"/>
</dbReference>
<feature type="compositionally biased region" description="Polar residues" evidence="1">
    <location>
        <begin position="117"/>
        <end position="132"/>
    </location>
</feature>
<evidence type="ECO:0000313" key="4">
    <source>
        <dbReference type="Proteomes" id="UP001464923"/>
    </source>
</evidence>
<evidence type="ECO:0000256" key="1">
    <source>
        <dbReference type="SAM" id="MobiDB-lite"/>
    </source>
</evidence>
<dbReference type="RefSeq" id="WP_345652869.1">
    <property type="nucleotide sequence ID" value="NZ_BAABLY010000082.1"/>
</dbReference>
<evidence type="ECO:0000256" key="2">
    <source>
        <dbReference type="SAM" id="SignalP"/>
    </source>
</evidence>
<protein>
    <recommendedName>
        <fullName evidence="5">DUF732 domain-containing protein</fullName>
    </recommendedName>
</protein>
<gene>
    <name evidence="3" type="ORF">WHI96_07845</name>
</gene>
<accession>A0ABV1JS21</accession>
<comment type="caution">
    <text evidence="3">The sequence shown here is derived from an EMBL/GenBank/DDBJ whole genome shotgun (WGS) entry which is preliminary data.</text>
</comment>
<reference evidence="3 4" key="1">
    <citation type="submission" date="2024-03" db="EMBL/GenBank/DDBJ databases">
        <title>Draft genome sequence of Pseudonocardia tropica JCM 19149.</title>
        <authorList>
            <person name="Butdee W."/>
            <person name="Duangmal K."/>
        </authorList>
    </citation>
    <scope>NUCLEOTIDE SEQUENCE [LARGE SCALE GENOMIC DNA]</scope>
    <source>
        <strain evidence="3 4">JCM 19149</strain>
    </source>
</reference>